<feature type="region of interest" description="Disordered" evidence="1">
    <location>
        <begin position="98"/>
        <end position="139"/>
    </location>
</feature>
<dbReference type="FunCoup" id="A0A067QHS2">
    <property type="interactions" value="1"/>
</dbReference>
<dbReference type="InParanoid" id="A0A067QHS2"/>
<evidence type="ECO:0000256" key="1">
    <source>
        <dbReference type="SAM" id="MobiDB-lite"/>
    </source>
</evidence>
<evidence type="ECO:0000313" key="2">
    <source>
        <dbReference type="EMBL" id="KDR07945.1"/>
    </source>
</evidence>
<dbReference type="AlphaFoldDB" id="A0A067QHS2"/>
<feature type="region of interest" description="Disordered" evidence="1">
    <location>
        <begin position="13"/>
        <end position="64"/>
    </location>
</feature>
<feature type="compositionally biased region" description="Acidic residues" evidence="1">
    <location>
        <begin position="32"/>
        <end position="45"/>
    </location>
</feature>
<dbReference type="eggNOG" id="KOG2026">
    <property type="taxonomic scope" value="Eukaryota"/>
</dbReference>
<evidence type="ECO:0000313" key="3">
    <source>
        <dbReference type="Proteomes" id="UP000027135"/>
    </source>
</evidence>
<protein>
    <recommendedName>
        <fullName evidence="4">Synaptosomal-associated protein 29</fullName>
    </recommendedName>
</protein>
<gene>
    <name evidence="2" type="ORF">L798_01599</name>
</gene>
<accession>A0A067QHS2</accession>
<dbReference type="OrthoDB" id="8192965at2759"/>
<organism evidence="2 3">
    <name type="scientific">Zootermopsis nevadensis</name>
    <name type="common">Dampwood termite</name>
    <dbReference type="NCBI Taxonomy" id="136037"/>
    <lineage>
        <taxon>Eukaryota</taxon>
        <taxon>Metazoa</taxon>
        <taxon>Ecdysozoa</taxon>
        <taxon>Arthropoda</taxon>
        <taxon>Hexapoda</taxon>
        <taxon>Insecta</taxon>
        <taxon>Pterygota</taxon>
        <taxon>Neoptera</taxon>
        <taxon>Polyneoptera</taxon>
        <taxon>Dictyoptera</taxon>
        <taxon>Blattodea</taxon>
        <taxon>Blattoidea</taxon>
        <taxon>Termitoidae</taxon>
        <taxon>Termopsidae</taxon>
        <taxon>Zootermopsis</taxon>
    </lineage>
</organism>
<sequence length="192" mass="21154">MSDGNYEYELMRSELLGLPPPEKKPLPPASQNEEDMLSSDVDDDSVERNEDIHLEGEQMGRVSGGLDELNSILSMTQKKINRFKSVCGSFTNLLKLRVSSKQDGTTSDSSSRTSEADCALPTGEVHENSDSGTDSTESKATLAAKKTTQQNLDLEGNLGSQIDKLDTMLMKAEQAELSMSKQNKEMRIFLKK</sequence>
<dbReference type="STRING" id="136037.A0A067QHS2"/>
<proteinExistence type="predicted"/>
<dbReference type="OMA" id="NYEYELM"/>
<name>A0A067QHS2_ZOONE</name>
<feature type="compositionally biased region" description="Polar residues" evidence="1">
    <location>
        <begin position="130"/>
        <end position="139"/>
    </location>
</feature>
<keyword evidence="3" id="KW-1185">Reference proteome</keyword>
<reference evidence="2 3" key="1">
    <citation type="journal article" date="2014" name="Nat. Commun.">
        <title>Molecular traces of alternative social organization in a termite genome.</title>
        <authorList>
            <person name="Terrapon N."/>
            <person name="Li C."/>
            <person name="Robertson H.M."/>
            <person name="Ji L."/>
            <person name="Meng X."/>
            <person name="Booth W."/>
            <person name="Chen Z."/>
            <person name="Childers C.P."/>
            <person name="Glastad K.M."/>
            <person name="Gokhale K."/>
            <person name="Gowin J."/>
            <person name="Gronenberg W."/>
            <person name="Hermansen R.A."/>
            <person name="Hu H."/>
            <person name="Hunt B.G."/>
            <person name="Huylmans A.K."/>
            <person name="Khalil S.M."/>
            <person name="Mitchell R.D."/>
            <person name="Munoz-Torres M.C."/>
            <person name="Mustard J.A."/>
            <person name="Pan H."/>
            <person name="Reese J.T."/>
            <person name="Scharf M.E."/>
            <person name="Sun F."/>
            <person name="Vogel H."/>
            <person name="Xiao J."/>
            <person name="Yang W."/>
            <person name="Yang Z."/>
            <person name="Yang Z."/>
            <person name="Zhou J."/>
            <person name="Zhu J."/>
            <person name="Brent C.S."/>
            <person name="Elsik C.G."/>
            <person name="Goodisman M.A."/>
            <person name="Liberles D.A."/>
            <person name="Roe R.M."/>
            <person name="Vargo E.L."/>
            <person name="Vilcinskas A."/>
            <person name="Wang J."/>
            <person name="Bornberg-Bauer E."/>
            <person name="Korb J."/>
            <person name="Zhang G."/>
            <person name="Liebig J."/>
        </authorList>
    </citation>
    <scope>NUCLEOTIDE SEQUENCE [LARGE SCALE GENOMIC DNA]</scope>
    <source>
        <tissue evidence="2">Whole organism</tissue>
    </source>
</reference>
<evidence type="ECO:0008006" key="4">
    <source>
        <dbReference type="Google" id="ProtNLM"/>
    </source>
</evidence>
<dbReference type="EMBL" id="KK853387">
    <property type="protein sequence ID" value="KDR07945.1"/>
    <property type="molecule type" value="Genomic_DNA"/>
</dbReference>
<feature type="compositionally biased region" description="Basic and acidic residues" evidence="1">
    <location>
        <begin position="46"/>
        <end position="58"/>
    </location>
</feature>
<dbReference type="Proteomes" id="UP000027135">
    <property type="component" value="Unassembled WGS sequence"/>
</dbReference>